<accession>A0AAQ2C951</accession>
<keyword evidence="2" id="KW-1185">Reference proteome</keyword>
<dbReference type="AlphaFoldDB" id="A0AAQ2C951"/>
<gene>
    <name evidence="1" type="ORF">E3O49_00775</name>
</gene>
<organism evidence="1 2">
    <name type="scientific">Cryobacterium shii</name>
    <dbReference type="NCBI Taxonomy" id="1259235"/>
    <lineage>
        <taxon>Bacteria</taxon>
        <taxon>Bacillati</taxon>
        <taxon>Actinomycetota</taxon>
        <taxon>Actinomycetes</taxon>
        <taxon>Micrococcales</taxon>
        <taxon>Microbacteriaceae</taxon>
        <taxon>Cryobacterium</taxon>
    </lineage>
</organism>
<proteinExistence type="predicted"/>
<sequence length="118" mass="13285">MMGGDFDRTDALLADIRDLVRRAELITRRGRESFVHPARPAGPADLARRLEGRAIVIDVQTAVQALPTAYRDRYPLVAWEKLRFLADYLAAAPDVDYELVWDALAEDLPGLVRQLGIR</sequence>
<reference evidence="1 2" key="1">
    <citation type="submission" date="2019-03" db="EMBL/GenBank/DDBJ databases">
        <title>Genomics of glacier-inhabiting Cryobacterium strains.</title>
        <authorList>
            <person name="Liu Q."/>
            <person name="Xin Y.-H."/>
        </authorList>
    </citation>
    <scope>NUCLEOTIDE SEQUENCE [LARGE SCALE GENOMIC DNA]</scope>
    <source>
        <strain evidence="2">TMT1-22</strain>
    </source>
</reference>
<dbReference type="Proteomes" id="UP000297403">
    <property type="component" value="Unassembled WGS sequence"/>
</dbReference>
<evidence type="ECO:0008006" key="3">
    <source>
        <dbReference type="Google" id="ProtNLM"/>
    </source>
</evidence>
<dbReference type="RefSeq" id="WP_134365075.1">
    <property type="nucleotide sequence ID" value="NZ_SOFY01000005.1"/>
</dbReference>
<name>A0AAQ2C951_9MICO</name>
<dbReference type="EMBL" id="SOFY01000005">
    <property type="protein sequence ID" value="TFC52916.1"/>
    <property type="molecule type" value="Genomic_DNA"/>
</dbReference>
<evidence type="ECO:0000313" key="2">
    <source>
        <dbReference type="Proteomes" id="UP000297403"/>
    </source>
</evidence>
<protein>
    <recommendedName>
        <fullName evidence="3">DUF86 domain-containing protein</fullName>
    </recommendedName>
</protein>
<evidence type="ECO:0000313" key="1">
    <source>
        <dbReference type="EMBL" id="TFC52916.1"/>
    </source>
</evidence>
<comment type="caution">
    <text evidence="1">The sequence shown here is derived from an EMBL/GenBank/DDBJ whole genome shotgun (WGS) entry which is preliminary data.</text>
</comment>